<protein>
    <submittedName>
        <fullName evidence="2">Uncharacterized protein</fullName>
    </submittedName>
</protein>
<feature type="transmembrane region" description="Helical" evidence="1">
    <location>
        <begin position="145"/>
        <end position="164"/>
    </location>
</feature>
<name>A0A1Y2BNW8_9FUNG</name>
<feature type="transmembrane region" description="Helical" evidence="1">
    <location>
        <begin position="57"/>
        <end position="78"/>
    </location>
</feature>
<reference evidence="2 3" key="1">
    <citation type="submission" date="2016-07" db="EMBL/GenBank/DDBJ databases">
        <title>Pervasive Adenine N6-methylation of Active Genes in Fungi.</title>
        <authorList>
            <consortium name="DOE Joint Genome Institute"/>
            <person name="Mondo S.J."/>
            <person name="Dannebaum R.O."/>
            <person name="Kuo R.C."/>
            <person name="Labutti K."/>
            <person name="Haridas S."/>
            <person name="Kuo A."/>
            <person name="Salamov A."/>
            <person name="Ahrendt S.R."/>
            <person name="Lipzen A."/>
            <person name="Sullivan W."/>
            <person name="Andreopoulos W.B."/>
            <person name="Clum A."/>
            <person name="Lindquist E."/>
            <person name="Daum C."/>
            <person name="Ramamoorthy G.K."/>
            <person name="Gryganskyi A."/>
            <person name="Culley D."/>
            <person name="Magnuson J.K."/>
            <person name="James T.Y."/>
            <person name="O'Malley M.A."/>
            <person name="Stajich J.E."/>
            <person name="Spatafora J.W."/>
            <person name="Visel A."/>
            <person name="Grigoriev I.V."/>
        </authorList>
    </citation>
    <scope>NUCLEOTIDE SEQUENCE [LARGE SCALE GENOMIC DNA]</scope>
    <source>
        <strain evidence="2 3">JEL800</strain>
    </source>
</reference>
<dbReference type="AlphaFoldDB" id="A0A1Y2BNW8"/>
<accession>A0A1Y2BNW8</accession>
<keyword evidence="1" id="KW-1133">Transmembrane helix</keyword>
<dbReference type="Proteomes" id="UP000193642">
    <property type="component" value="Unassembled WGS sequence"/>
</dbReference>
<evidence type="ECO:0000313" key="3">
    <source>
        <dbReference type="Proteomes" id="UP000193642"/>
    </source>
</evidence>
<feature type="transmembrane region" description="Helical" evidence="1">
    <location>
        <begin position="12"/>
        <end position="37"/>
    </location>
</feature>
<organism evidence="2 3">
    <name type="scientific">Rhizoclosmatium globosum</name>
    <dbReference type="NCBI Taxonomy" id="329046"/>
    <lineage>
        <taxon>Eukaryota</taxon>
        <taxon>Fungi</taxon>
        <taxon>Fungi incertae sedis</taxon>
        <taxon>Chytridiomycota</taxon>
        <taxon>Chytridiomycota incertae sedis</taxon>
        <taxon>Chytridiomycetes</taxon>
        <taxon>Chytridiales</taxon>
        <taxon>Chytriomycetaceae</taxon>
        <taxon>Rhizoclosmatium</taxon>
    </lineage>
</organism>
<evidence type="ECO:0000313" key="2">
    <source>
        <dbReference type="EMBL" id="ORY36277.1"/>
    </source>
</evidence>
<proteinExistence type="predicted"/>
<keyword evidence="1" id="KW-0472">Membrane</keyword>
<sequence length="185" mass="20298">MPPKFTVPSYNLFLVSGLLHALIGGVGLILTKTTLIPSLSPRDFMLPGLPEGPVGDYALGQIFAGMLFFVGLPGLLLFRASPNDRKAVLPVAISMAIYHLYSLLMLFSSFLNEQVPTMGPAQAALPVFIGNLLNELAKTYRIRLWIANTLTHFILYVWHVIWIVRVTETGGIPGHKLSNAKAKKE</sequence>
<gene>
    <name evidence="2" type="ORF">BCR33DRAFT_722082</name>
</gene>
<keyword evidence="3" id="KW-1185">Reference proteome</keyword>
<feature type="transmembrane region" description="Helical" evidence="1">
    <location>
        <begin position="87"/>
        <end position="111"/>
    </location>
</feature>
<feature type="transmembrane region" description="Helical" evidence="1">
    <location>
        <begin position="117"/>
        <end position="133"/>
    </location>
</feature>
<keyword evidence="1" id="KW-0812">Transmembrane</keyword>
<comment type="caution">
    <text evidence="2">The sequence shown here is derived from an EMBL/GenBank/DDBJ whole genome shotgun (WGS) entry which is preliminary data.</text>
</comment>
<dbReference type="OrthoDB" id="10292788at2759"/>
<evidence type="ECO:0000256" key="1">
    <source>
        <dbReference type="SAM" id="Phobius"/>
    </source>
</evidence>
<dbReference type="EMBL" id="MCGO01000056">
    <property type="protein sequence ID" value="ORY36277.1"/>
    <property type="molecule type" value="Genomic_DNA"/>
</dbReference>